<evidence type="ECO:0000313" key="1">
    <source>
        <dbReference type="EMBL" id="GAA4077247.1"/>
    </source>
</evidence>
<proteinExistence type="predicted"/>
<protein>
    <submittedName>
        <fullName evidence="1">Uncharacterized protein</fullName>
    </submittedName>
</protein>
<gene>
    <name evidence="1" type="ORF">GCM10022214_38610</name>
</gene>
<keyword evidence="2" id="KW-1185">Reference proteome</keyword>
<organism evidence="1 2">
    <name type="scientific">Actinomadura miaoliensis</name>
    <dbReference type="NCBI Taxonomy" id="430685"/>
    <lineage>
        <taxon>Bacteria</taxon>
        <taxon>Bacillati</taxon>
        <taxon>Actinomycetota</taxon>
        <taxon>Actinomycetes</taxon>
        <taxon>Streptosporangiales</taxon>
        <taxon>Thermomonosporaceae</taxon>
        <taxon>Actinomadura</taxon>
    </lineage>
</organism>
<comment type="caution">
    <text evidence="1">The sequence shown here is derived from an EMBL/GenBank/DDBJ whole genome shotgun (WGS) entry which is preliminary data.</text>
</comment>
<dbReference type="EMBL" id="BAAAZG010000024">
    <property type="protein sequence ID" value="GAA4077247.1"/>
    <property type="molecule type" value="Genomic_DNA"/>
</dbReference>
<name>A0ABP7VYC7_9ACTN</name>
<evidence type="ECO:0000313" key="2">
    <source>
        <dbReference type="Proteomes" id="UP001500683"/>
    </source>
</evidence>
<sequence length="111" mass="12238">MDSEGREWLHTRHPPAVARGRLDIRVIRLGDGGSCERYGPSVPVPVLAVLHVSSVGVNYRLPSSERRHDCVGPAMPGRKSRLFAVRLRCAEVLWPGVFRPWAGARPMSAMG</sequence>
<reference evidence="2" key="1">
    <citation type="journal article" date="2019" name="Int. J. Syst. Evol. Microbiol.">
        <title>The Global Catalogue of Microorganisms (GCM) 10K type strain sequencing project: providing services to taxonomists for standard genome sequencing and annotation.</title>
        <authorList>
            <consortium name="The Broad Institute Genomics Platform"/>
            <consortium name="The Broad Institute Genome Sequencing Center for Infectious Disease"/>
            <person name="Wu L."/>
            <person name="Ma J."/>
        </authorList>
    </citation>
    <scope>NUCLEOTIDE SEQUENCE [LARGE SCALE GENOMIC DNA]</scope>
    <source>
        <strain evidence="2">JCM 16702</strain>
    </source>
</reference>
<dbReference type="Proteomes" id="UP001500683">
    <property type="component" value="Unassembled WGS sequence"/>
</dbReference>
<accession>A0ABP7VYC7</accession>